<feature type="region of interest" description="Disordered" evidence="2">
    <location>
        <begin position="451"/>
        <end position="488"/>
    </location>
</feature>
<accession>A0A6L2NGA9</accession>
<dbReference type="SUPFAM" id="SSF54565">
    <property type="entry name" value="Ribosomal protein S16"/>
    <property type="match status" value="1"/>
</dbReference>
<gene>
    <name evidence="5" type="ORF">Tci_055562</name>
</gene>
<evidence type="ECO:0000256" key="1">
    <source>
        <dbReference type="ARBA" id="ARBA00022670"/>
    </source>
</evidence>
<dbReference type="SUPFAM" id="SSF53098">
    <property type="entry name" value="Ribonuclease H-like"/>
    <property type="match status" value="1"/>
</dbReference>
<organism evidence="5">
    <name type="scientific">Tanacetum cinerariifolium</name>
    <name type="common">Dalmatian daisy</name>
    <name type="synonym">Chrysanthemum cinerariifolium</name>
    <dbReference type="NCBI Taxonomy" id="118510"/>
    <lineage>
        <taxon>Eukaryota</taxon>
        <taxon>Viridiplantae</taxon>
        <taxon>Streptophyta</taxon>
        <taxon>Embryophyta</taxon>
        <taxon>Tracheophyta</taxon>
        <taxon>Spermatophyta</taxon>
        <taxon>Magnoliopsida</taxon>
        <taxon>eudicotyledons</taxon>
        <taxon>Gunneridae</taxon>
        <taxon>Pentapetalae</taxon>
        <taxon>asterids</taxon>
        <taxon>campanulids</taxon>
        <taxon>Asterales</taxon>
        <taxon>Asteraceae</taxon>
        <taxon>Asteroideae</taxon>
        <taxon>Anthemideae</taxon>
        <taxon>Anthemidinae</taxon>
        <taxon>Tanacetum</taxon>
    </lineage>
</organism>
<dbReference type="InterPro" id="IPR023803">
    <property type="entry name" value="Ribosomal_bS16_dom_sf"/>
</dbReference>
<reference evidence="5" key="1">
    <citation type="journal article" date="2019" name="Sci. Rep.">
        <title>Draft genome of Tanacetum cinerariifolium, the natural source of mosquito coil.</title>
        <authorList>
            <person name="Yamashiro T."/>
            <person name="Shiraishi A."/>
            <person name="Satake H."/>
            <person name="Nakayama K."/>
        </authorList>
    </citation>
    <scope>NUCLEOTIDE SEQUENCE</scope>
</reference>
<comment type="caution">
    <text evidence="5">The sequence shown here is derived from an EMBL/GenBank/DDBJ whole genome shotgun (WGS) entry which is preliminary data.</text>
</comment>
<dbReference type="Gene3D" id="3.30.1320.10">
    <property type="match status" value="1"/>
</dbReference>
<feature type="domain" description="GAG-pre-integrase" evidence="3">
    <location>
        <begin position="265"/>
        <end position="338"/>
    </location>
</feature>
<dbReference type="PANTHER" id="PTHR42648">
    <property type="entry name" value="TRANSPOSASE, PUTATIVE-RELATED"/>
    <property type="match status" value="1"/>
</dbReference>
<name>A0A6L2NGA9_TANCI</name>
<evidence type="ECO:0000313" key="5">
    <source>
        <dbReference type="EMBL" id="GEU83584.1"/>
    </source>
</evidence>
<dbReference type="GO" id="GO:0006508">
    <property type="term" value="P:proteolysis"/>
    <property type="evidence" value="ECO:0007669"/>
    <property type="project" value="UniProtKB-KW"/>
</dbReference>
<dbReference type="Pfam" id="PF13976">
    <property type="entry name" value="gag_pre-integrs"/>
    <property type="match status" value="1"/>
</dbReference>
<feature type="domain" description="Retrovirus-related Pol polyprotein from transposon TNT 1-94-like beta-barrel" evidence="4">
    <location>
        <begin position="159"/>
        <end position="230"/>
    </location>
</feature>
<keyword evidence="1" id="KW-0645">Protease</keyword>
<evidence type="ECO:0000259" key="4">
    <source>
        <dbReference type="Pfam" id="PF22936"/>
    </source>
</evidence>
<dbReference type="EMBL" id="BKCJ010008711">
    <property type="protein sequence ID" value="GEU83584.1"/>
    <property type="molecule type" value="Genomic_DNA"/>
</dbReference>
<dbReference type="GO" id="GO:0008233">
    <property type="term" value="F:peptidase activity"/>
    <property type="evidence" value="ECO:0007669"/>
    <property type="project" value="UniProtKB-KW"/>
</dbReference>
<dbReference type="InterPro" id="IPR039537">
    <property type="entry name" value="Retrotran_Ty1/copia-like"/>
</dbReference>
<dbReference type="InterPro" id="IPR012337">
    <property type="entry name" value="RNaseH-like_sf"/>
</dbReference>
<dbReference type="InterPro" id="IPR054722">
    <property type="entry name" value="PolX-like_BBD"/>
</dbReference>
<keyword evidence="1" id="KW-0378">Hydrolase</keyword>
<dbReference type="AlphaFoldDB" id="A0A6L2NGA9"/>
<evidence type="ECO:0000256" key="2">
    <source>
        <dbReference type="SAM" id="MobiDB-lite"/>
    </source>
</evidence>
<sequence>MTRRDITLVRKLVDELKAARNQLVVFRTANVSGVGMGSAGVLMVSILRNAVVYWSHGWRQLVSIKYVTGCKPLALPWGRTPRLDSGVSVRQHVIRVAGVGPLSGKVRGNHGYGHGLSSADVNYSANDLRKWPVTDPRLSCCIRVMASGSSQNNIDDKHYWDSGCSRHMTGNISYLSDFEPFDGGYVSFGQGGCKITGKGTIKTGKLEFENVYFIKDLKYNLFSVSQICDNKNSVLFTDSECIVLGRNFKLLDDANILLRTPRQHNMYLIDLNNIVSYKDITCLVAKVSSDKCILWHRRLGHLNVKTMNKLVRLNLVRGLPTKSFDNDHTCTACLKGKQHKASCKSKLVNSVTQPLHTLHIDLFGPTSVSSISHKWYCLVVTDDFSRFTWTFFLRSKDETSDILKKLITEIENLKDLKVKIIRYWLSVGAQPSDPVQRLLFRAGLLPPPPMVVMGRKGGPRDTRPVDPCSGRVLMPEEPAKATTESLDA</sequence>
<dbReference type="PANTHER" id="PTHR42648:SF32">
    <property type="entry name" value="RIBONUCLEASE H-LIKE DOMAIN, GAG-PRE-INTEGRASE DOMAIN PROTEIN-RELATED"/>
    <property type="match status" value="1"/>
</dbReference>
<evidence type="ECO:0000259" key="3">
    <source>
        <dbReference type="Pfam" id="PF13976"/>
    </source>
</evidence>
<dbReference type="InterPro" id="IPR025724">
    <property type="entry name" value="GAG-pre-integrase_dom"/>
</dbReference>
<dbReference type="Pfam" id="PF22936">
    <property type="entry name" value="Pol_BBD"/>
    <property type="match status" value="1"/>
</dbReference>
<proteinExistence type="predicted"/>
<protein>
    <submittedName>
        <fullName evidence="5">Putative ribonuclease H-like domain-containing protein</fullName>
    </submittedName>
</protein>